<comment type="caution">
    <text evidence="3">The sequence shown here is derived from an EMBL/GenBank/DDBJ whole genome shotgun (WGS) entry which is preliminary data.</text>
</comment>
<dbReference type="EMBL" id="BQXS01012471">
    <property type="protein sequence ID" value="GKT23546.1"/>
    <property type="molecule type" value="Genomic_DNA"/>
</dbReference>
<feature type="region of interest" description="Disordered" evidence="2">
    <location>
        <begin position="680"/>
        <end position="923"/>
    </location>
</feature>
<protein>
    <submittedName>
        <fullName evidence="3">Uncharacterized protein</fullName>
    </submittedName>
</protein>
<feature type="compositionally biased region" description="Low complexity" evidence="2">
    <location>
        <begin position="820"/>
        <end position="844"/>
    </location>
</feature>
<gene>
    <name evidence="3" type="ORF">ADUPG1_012462</name>
</gene>
<evidence type="ECO:0000256" key="2">
    <source>
        <dbReference type="SAM" id="MobiDB-lite"/>
    </source>
</evidence>
<evidence type="ECO:0000313" key="3">
    <source>
        <dbReference type="EMBL" id="GKT23546.1"/>
    </source>
</evidence>
<name>A0ABQ5K0A5_9EUKA</name>
<keyword evidence="4" id="KW-1185">Reference proteome</keyword>
<feature type="compositionally biased region" description="Basic and acidic residues" evidence="2">
    <location>
        <begin position="615"/>
        <end position="653"/>
    </location>
</feature>
<feature type="region of interest" description="Disordered" evidence="2">
    <location>
        <begin position="333"/>
        <end position="352"/>
    </location>
</feature>
<reference evidence="3" key="1">
    <citation type="submission" date="2022-03" db="EMBL/GenBank/DDBJ databases">
        <title>Draft genome sequence of Aduncisulcus paluster, a free-living microaerophilic Fornicata.</title>
        <authorList>
            <person name="Yuyama I."/>
            <person name="Kume K."/>
            <person name="Tamura T."/>
            <person name="Inagaki Y."/>
            <person name="Hashimoto T."/>
        </authorList>
    </citation>
    <scope>NUCLEOTIDE SEQUENCE</scope>
    <source>
        <strain evidence="3">NY0171</strain>
    </source>
</reference>
<evidence type="ECO:0000256" key="1">
    <source>
        <dbReference type="SAM" id="Coils"/>
    </source>
</evidence>
<proteinExistence type="predicted"/>
<feature type="compositionally biased region" description="Basic and acidic residues" evidence="2">
    <location>
        <begin position="497"/>
        <end position="510"/>
    </location>
</feature>
<feature type="region of interest" description="Disordered" evidence="2">
    <location>
        <begin position="491"/>
        <end position="510"/>
    </location>
</feature>
<sequence>MLSFQLPAVSKTSRSKHYADPMRSKSSTSQRRLDILRKTAERLIQEQISSKTIEKSHATKLGESARKVSKLSSDLRKSRISQEKLVTQLENERKSFKQLSFSVQSNELLTSHLSTLAGKLETDISLISTQFDRSEQVKEKMSTKITTIEGQLSDMEQLVQSMSSSFKEKEDTFESEKNDLIASIDDLKQKNEGLSSENGALRTSLQSMQEDHASSMKSWELRVSELETQLKEWQTKLSQAEASHQTALQTKHDEMTHAVADISALLESERISHAQIIEDHQKQLSIQTKEISMLQGSVKSLTNLNELSIADKEKESKRLRDVEKELKDLMEQCENEREREASEREKEAERYRKSEEQRKAAELALRKEHELKKELENVQKELSKALDESNALLKDTNEKLSLSEVSLRETKEELSVQSKEMDLKCRELETNLSDLKKSSKQTSLLAQERKEKLEADKKELVAEISKLTESVKALESEKQELFLEHEKFKDQIAQSGKKRDREEKKREREEKKKLETLIKDLRSELAMEKEAYKTLCASNDEEEKKREKQRLQEKEALLVQRMEEEKQELLQVEEERKKQFESTLISLRKVQSELKDVKEMNIVLSQQIEQMNCEQEEREKREREERERERRERELEANMERERKEYEHKEKECEKLVQDQLSMLSSPPLCKERLSTIQTTSLKKLYQYSPNNKKKQADEKHRSKFSTSHRTRTDSEPIDSDFSEGEVEEDDVIDEKEREEEEEEEEMSETSSEKRFKLQPSAAGSIKLRSHQSIGKGANSNKKIRKKKSIAASHRSISTTSAKKTSSSSSSQGIKRRSSSRSSGVSSHSRSKPSSINSTNSFSSLLESDGYRISSASKPPSNSSSSSFSSDVVSLSPTPCRPIREKRLKSKKKKSVSTRHFEKNRNSQTTQGHVTAESKSRRSTVIPLHVSPSDPLFDGDVFEF</sequence>
<organism evidence="3 4">
    <name type="scientific">Aduncisulcus paluster</name>
    <dbReference type="NCBI Taxonomy" id="2918883"/>
    <lineage>
        <taxon>Eukaryota</taxon>
        <taxon>Metamonada</taxon>
        <taxon>Carpediemonas-like organisms</taxon>
        <taxon>Aduncisulcus</taxon>
    </lineage>
</organism>
<accession>A0ABQ5K0A5</accession>
<feature type="region of interest" description="Disordered" evidence="2">
    <location>
        <begin position="610"/>
        <end position="653"/>
    </location>
</feature>
<feature type="compositionally biased region" description="Low complexity" evidence="2">
    <location>
        <begin position="854"/>
        <end position="877"/>
    </location>
</feature>
<feature type="compositionally biased region" description="Low complexity" evidence="2">
    <location>
        <begin position="790"/>
        <end position="813"/>
    </location>
</feature>
<feature type="compositionally biased region" description="Basic residues" evidence="2">
    <location>
        <begin position="884"/>
        <end position="897"/>
    </location>
</feature>
<keyword evidence="1" id="KW-0175">Coiled coil</keyword>
<dbReference type="Proteomes" id="UP001057375">
    <property type="component" value="Unassembled WGS sequence"/>
</dbReference>
<feature type="compositionally biased region" description="Acidic residues" evidence="2">
    <location>
        <begin position="716"/>
        <end position="748"/>
    </location>
</feature>
<feature type="coiled-coil region" evidence="1">
    <location>
        <begin position="170"/>
        <end position="250"/>
    </location>
</feature>
<feature type="region of interest" description="Disordered" evidence="2">
    <location>
        <begin position="1"/>
        <end position="32"/>
    </location>
</feature>
<evidence type="ECO:0000313" key="4">
    <source>
        <dbReference type="Proteomes" id="UP001057375"/>
    </source>
</evidence>